<keyword evidence="1" id="KW-0808">Transferase</keyword>
<dbReference type="GO" id="GO:0003723">
    <property type="term" value="F:RNA binding"/>
    <property type="evidence" value="ECO:0007669"/>
    <property type="project" value="UniProtKB-KW"/>
</dbReference>
<gene>
    <name evidence="4" type="ORF">Ctob_010223</name>
</gene>
<dbReference type="PANTHER" id="PTHR23079">
    <property type="entry name" value="RNA-DEPENDENT RNA POLYMERASE"/>
    <property type="match status" value="1"/>
</dbReference>
<keyword evidence="1 4" id="KW-0696">RNA-directed RNA polymerase</keyword>
<proteinExistence type="inferred from homology"/>
<comment type="similarity">
    <text evidence="1">Belongs to the RdRP family.</text>
</comment>
<evidence type="ECO:0000313" key="5">
    <source>
        <dbReference type="Proteomes" id="UP000037460"/>
    </source>
</evidence>
<evidence type="ECO:0000313" key="4">
    <source>
        <dbReference type="EMBL" id="KOO29083.1"/>
    </source>
</evidence>
<feature type="region of interest" description="Disordered" evidence="2">
    <location>
        <begin position="256"/>
        <end position="277"/>
    </location>
</feature>
<protein>
    <recommendedName>
        <fullName evidence="1">RNA-dependent RNA polymerase</fullName>
        <ecNumber evidence="1">2.7.7.48</ecNumber>
    </recommendedName>
</protein>
<evidence type="ECO:0000256" key="1">
    <source>
        <dbReference type="RuleBase" id="RU363098"/>
    </source>
</evidence>
<dbReference type="GO" id="GO:0031380">
    <property type="term" value="C:nuclear RNA-directed RNA polymerase complex"/>
    <property type="evidence" value="ECO:0007669"/>
    <property type="project" value="TreeGrafter"/>
</dbReference>
<dbReference type="AlphaFoldDB" id="A0A0M0JS92"/>
<dbReference type="OrthoDB" id="6513042at2759"/>
<dbReference type="Pfam" id="PF05183">
    <property type="entry name" value="RdRP"/>
    <property type="match status" value="1"/>
</dbReference>
<comment type="catalytic activity">
    <reaction evidence="1">
        <text>RNA(n) + a ribonucleoside 5'-triphosphate = RNA(n+1) + diphosphate</text>
        <dbReference type="Rhea" id="RHEA:21248"/>
        <dbReference type="Rhea" id="RHEA-COMP:14527"/>
        <dbReference type="Rhea" id="RHEA-COMP:17342"/>
        <dbReference type="ChEBI" id="CHEBI:33019"/>
        <dbReference type="ChEBI" id="CHEBI:61557"/>
        <dbReference type="ChEBI" id="CHEBI:140395"/>
        <dbReference type="EC" id="2.7.7.48"/>
    </reaction>
</comment>
<keyword evidence="5" id="KW-1185">Reference proteome</keyword>
<reference evidence="5" key="1">
    <citation type="journal article" date="2015" name="PLoS Genet.">
        <title>Genome Sequence and Transcriptome Analyses of Chrysochromulina tobin: Metabolic Tools for Enhanced Algal Fitness in the Prominent Order Prymnesiales (Haptophyceae).</title>
        <authorList>
            <person name="Hovde B.T."/>
            <person name="Deodato C.R."/>
            <person name="Hunsperger H.M."/>
            <person name="Ryken S.A."/>
            <person name="Yost W."/>
            <person name="Jha R.K."/>
            <person name="Patterson J."/>
            <person name="Monnat R.J. Jr."/>
            <person name="Barlow S.B."/>
            <person name="Starkenburg S.R."/>
            <person name="Cattolico R.A."/>
        </authorList>
    </citation>
    <scope>NUCLEOTIDE SEQUENCE</scope>
    <source>
        <strain evidence="5">CCMP291</strain>
    </source>
</reference>
<evidence type="ECO:0000256" key="2">
    <source>
        <dbReference type="SAM" id="MobiDB-lite"/>
    </source>
</evidence>
<dbReference type="Proteomes" id="UP000037460">
    <property type="component" value="Unassembled WGS sequence"/>
</dbReference>
<dbReference type="EMBL" id="JWZX01002466">
    <property type="protein sequence ID" value="KOO29083.1"/>
    <property type="molecule type" value="Genomic_DNA"/>
</dbReference>
<dbReference type="GO" id="GO:0003968">
    <property type="term" value="F:RNA-directed RNA polymerase activity"/>
    <property type="evidence" value="ECO:0007669"/>
    <property type="project" value="UniProtKB-KW"/>
</dbReference>
<keyword evidence="1" id="KW-0548">Nucleotidyltransferase</keyword>
<feature type="domain" description="RDRP core" evidence="3">
    <location>
        <begin position="89"/>
        <end position="352"/>
    </location>
</feature>
<evidence type="ECO:0000259" key="3">
    <source>
        <dbReference type="Pfam" id="PF05183"/>
    </source>
</evidence>
<sequence length="527" mass="56684">MASVEKLNKRLRLPFSGTQLGLAGFTARVFDYRTSSAASASSPSNVKVTPPPPHRVGAQAGAQVGAQAGADADVVAAPTTKASGGGLFALELISETHKLPPRLNKQLIPILEEAAGPKGSDERKRLGALLQRYAERQAEQVLQLGKPNLDREQQLAATLRLAHASSSRTSHFGLGTPSLADMVDAGVEVLHEPFLLDRCQKSIDDTLRKIRTGKLLVGDASVVVKGMPDFTGDLAEGEIMLIIDGKHSQPLALRGIDNDTASGGGGQRGASTSTPALVYRPPGVRASDVRKVKSVYSQRLVDELFGDANAIDSSRASAVFFSIHGAQPLGDMLAGGDYDGDEYYIFQERELIDLFEGGAVAAGQAEVNHEAAADRLGLRHPVTVELGEMYLDLLDGAGDSGFQTERLKPIAPASGDDDWDAFDPEFQDQYSELVASIREHELLAPYEGERRASPLAEPPRLLAEACAIYEVVYSEAQAKAAAMEHVDPRYYTAFAWHMCGDLLLYVRKARLSRNRDPSRALFSGLVR</sequence>
<keyword evidence="1" id="KW-0694">RNA-binding</keyword>
<dbReference type="InterPro" id="IPR057596">
    <property type="entry name" value="RDRP_core"/>
</dbReference>
<dbReference type="GO" id="GO:0030422">
    <property type="term" value="P:siRNA processing"/>
    <property type="evidence" value="ECO:0007669"/>
    <property type="project" value="TreeGrafter"/>
</dbReference>
<dbReference type="EC" id="2.7.7.48" evidence="1"/>
<accession>A0A0M0JS92</accession>
<organism evidence="4 5">
    <name type="scientific">Chrysochromulina tobinii</name>
    <dbReference type="NCBI Taxonomy" id="1460289"/>
    <lineage>
        <taxon>Eukaryota</taxon>
        <taxon>Haptista</taxon>
        <taxon>Haptophyta</taxon>
        <taxon>Prymnesiophyceae</taxon>
        <taxon>Prymnesiales</taxon>
        <taxon>Chrysochromulinaceae</taxon>
        <taxon>Chrysochromulina</taxon>
    </lineage>
</organism>
<name>A0A0M0JS92_9EUKA</name>
<comment type="caution">
    <text evidence="4">The sequence shown here is derived from an EMBL/GenBank/DDBJ whole genome shotgun (WGS) entry which is preliminary data.</text>
</comment>
<dbReference type="PANTHER" id="PTHR23079:SF55">
    <property type="entry name" value="RNA-DIRECTED RNA POLYMERASE"/>
    <property type="match status" value="1"/>
</dbReference>
<dbReference type="InterPro" id="IPR007855">
    <property type="entry name" value="RDRP"/>
</dbReference>